<dbReference type="AlphaFoldDB" id="A0AA43TVH0"/>
<keyword evidence="3" id="KW-1185">Reference proteome</keyword>
<gene>
    <name evidence="2" type="ORF">OHK93_008824</name>
</gene>
<accession>A0AA43TVH0</accession>
<dbReference type="Proteomes" id="UP001161017">
    <property type="component" value="Unassembled WGS sequence"/>
</dbReference>
<reference evidence="2" key="1">
    <citation type="journal article" date="2023" name="Genome Biol. Evol.">
        <title>First Whole Genome Sequence and Flow Cytometry Genome Size Data for the Lichen-Forming Fungus Ramalina farinacea (Ascomycota).</title>
        <authorList>
            <person name="Llewellyn T."/>
            <person name="Mian S."/>
            <person name="Hill R."/>
            <person name="Leitch I.J."/>
            <person name="Gaya E."/>
        </authorList>
    </citation>
    <scope>NUCLEOTIDE SEQUENCE</scope>
    <source>
        <strain evidence="2">LIQ254RAFAR</strain>
    </source>
</reference>
<feature type="region of interest" description="Disordered" evidence="1">
    <location>
        <begin position="530"/>
        <end position="551"/>
    </location>
</feature>
<evidence type="ECO:0000313" key="2">
    <source>
        <dbReference type="EMBL" id="MDI1489543.1"/>
    </source>
</evidence>
<comment type="caution">
    <text evidence="2">The sequence shown here is derived from an EMBL/GenBank/DDBJ whole genome shotgun (WGS) entry which is preliminary data.</text>
</comment>
<protein>
    <submittedName>
        <fullName evidence="2">Uncharacterized protein</fullName>
    </submittedName>
</protein>
<proteinExistence type="predicted"/>
<dbReference type="EMBL" id="JAPUFD010000009">
    <property type="protein sequence ID" value="MDI1489543.1"/>
    <property type="molecule type" value="Genomic_DNA"/>
</dbReference>
<evidence type="ECO:0000313" key="3">
    <source>
        <dbReference type="Proteomes" id="UP001161017"/>
    </source>
</evidence>
<evidence type="ECO:0000256" key="1">
    <source>
        <dbReference type="SAM" id="MobiDB-lite"/>
    </source>
</evidence>
<sequence>MNDQELFDILNEDFGVVLKRRGLVDVTLMENWWSHKLHMIYQGTTIKDPTPSRADSNGELRGFSWLMVALVTALDQCLTSRELNDLIVKLMVTLLDRNDAEDVQESLRMNIQTNIESWRSTGVVRMMKGPVTYAMRDCRSKLQLTPAIPQLNSAERTELYSFLKWLMAGTSYRISLVSATLYSVAVALERVGIRISLDKCDQATEGDIDVHYLDAEGGKKGLMDAIGWETEVSGASGESGTVPPARVAYPSGDPKQIIETFPCSLKIKNEIRKYWFRGEEAGKKVTLVAVARVKLTGIKYIINDYDECTSNWSGRLTDLSSEHFPVDSEDLMVALCSLMDDLSDDNRDWLYKAAKLDGGINDLDNHFTTEQMGAFLRFQALVFGYWYSLLDPWVSRDYLEGETYFYGVWGYRDTYLLVLLRTAATQFRLALEHPIEGLDRERMLSVLSTMFAGRAKDRPERPKKQKPILTHGMVAILDKVSIVSMSLLRISNDAQQHARFAIVSLPIIPIMPNSDGEVWTGDGSGILSQSCAHPSQHPTREQPKQKWSVHPKMTTSGGRISDVVVLMVRCGGVAVGTMNPAEADAVLLRAQENASSHLCKFPGGLRVELGPSPSFLHTFEHHFQDGTICRAMRRGEIVIVHSYGSPIMRYAAAGFYAEEKHVVFACPDQAEAVQKLMAQKCGLPVSCGFGTIID</sequence>
<organism evidence="2 3">
    <name type="scientific">Ramalina farinacea</name>
    <dbReference type="NCBI Taxonomy" id="258253"/>
    <lineage>
        <taxon>Eukaryota</taxon>
        <taxon>Fungi</taxon>
        <taxon>Dikarya</taxon>
        <taxon>Ascomycota</taxon>
        <taxon>Pezizomycotina</taxon>
        <taxon>Lecanoromycetes</taxon>
        <taxon>OSLEUM clade</taxon>
        <taxon>Lecanoromycetidae</taxon>
        <taxon>Lecanorales</taxon>
        <taxon>Lecanorineae</taxon>
        <taxon>Ramalinaceae</taxon>
        <taxon>Ramalina</taxon>
    </lineage>
</organism>
<name>A0AA43TVH0_9LECA</name>